<evidence type="ECO:0000313" key="2">
    <source>
        <dbReference type="EMBL" id="BAX59573.1"/>
    </source>
</evidence>
<dbReference type="AlphaFoldDB" id="A0A1Y1BIA4"/>
<keyword evidence="1" id="KW-1133">Transmembrane helix</keyword>
<feature type="transmembrane region" description="Helical" evidence="1">
    <location>
        <begin position="20"/>
        <end position="44"/>
    </location>
</feature>
<keyword evidence="1" id="KW-0812">Transmembrane</keyword>
<feature type="transmembrane region" description="Helical" evidence="1">
    <location>
        <begin position="149"/>
        <end position="176"/>
    </location>
</feature>
<feature type="transmembrane region" description="Helical" evidence="1">
    <location>
        <begin position="118"/>
        <end position="137"/>
    </location>
</feature>
<dbReference type="Proteomes" id="UP000218432">
    <property type="component" value="Chromosome 1"/>
</dbReference>
<organism evidence="2 3">
    <name type="scientific">Burkholderia stabilis</name>
    <dbReference type="NCBI Taxonomy" id="95485"/>
    <lineage>
        <taxon>Bacteria</taxon>
        <taxon>Pseudomonadati</taxon>
        <taxon>Pseudomonadota</taxon>
        <taxon>Betaproteobacteria</taxon>
        <taxon>Burkholderiales</taxon>
        <taxon>Burkholderiaceae</taxon>
        <taxon>Burkholderia</taxon>
        <taxon>Burkholderia cepacia complex</taxon>
    </lineage>
</organism>
<proteinExistence type="predicted"/>
<evidence type="ECO:0000256" key="1">
    <source>
        <dbReference type="SAM" id="Phobius"/>
    </source>
</evidence>
<feature type="transmembrane region" description="Helical" evidence="1">
    <location>
        <begin position="56"/>
        <end position="74"/>
    </location>
</feature>
<protein>
    <recommendedName>
        <fullName evidence="4">Transmembrane protein</fullName>
    </recommendedName>
</protein>
<evidence type="ECO:0008006" key="4">
    <source>
        <dbReference type="Google" id="ProtNLM"/>
    </source>
</evidence>
<sequence>MPDPCRLHVLTVNDGIQLWLYGVAAVLAIGSVYVWIAGISWMFYVSSVQMPSTLRAMCIAVAVTGALLWMVMTARQVSTVLEKPEFIAHAFRDAGSEIQYSLSAMQQLSTSSNHRGPIARIGQGLVLLAVPAVFLAVRIRAPLPASADLLLFSTVLLTPCSQILVGFVVTGSLLMIGMPRRLERIHGKPVILTGD</sequence>
<evidence type="ECO:0000313" key="3">
    <source>
        <dbReference type="Proteomes" id="UP000218432"/>
    </source>
</evidence>
<gene>
    <name evidence="2" type="ORF">BSFP_024100</name>
</gene>
<dbReference type="EMBL" id="AP018111">
    <property type="protein sequence ID" value="BAX59573.1"/>
    <property type="molecule type" value="Genomic_DNA"/>
</dbReference>
<name>A0A1Y1BIA4_9BURK</name>
<reference evidence="2 3" key="1">
    <citation type="journal article" date="2017" name="Genome Announc.">
        <title>Complete Genome Sequence of Burkholderia stabilis FERMP-21014.</title>
        <authorList>
            <person name="Konishi K."/>
            <person name="Kumagai T."/>
            <person name="Sakasegawa S."/>
            <person name="Tamura T."/>
        </authorList>
    </citation>
    <scope>NUCLEOTIDE SEQUENCE [LARGE SCALE GENOMIC DNA]</scope>
    <source>
        <strain evidence="2 3">FERMP-21014</strain>
    </source>
</reference>
<accession>A0A1Y1BIA4</accession>
<keyword evidence="1" id="KW-0472">Membrane</keyword>